<evidence type="ECO:0000313" key="1">
    <source>
        <dbReference type="EMBL" id="CAD7597506.1"/>
    </source>
</evidence>
<proteinExistence type="predicted"/>
<gene>
    <name evidence="1" type="ORF">TGEB3V08_LOCUS6797</name>
</gene>
<organism evidence="1">
    <name type="scientific">Timema genevievae</name>
    <name type="common">Walking stick</name>
    <dbReference type="NCBI Taxonomy" id="629358"/>
    <lineage>
        <taxon>Eukaryota</taxon>
        <taxon>Metazoa</taxon>
        <taxon>Ecdysozoa</taxon>
        <taxon>Arthropoda</taxon>
        <taxon>Hexapoda</taxon>
        <taxon>Insecta</taxon>
        <taxon>Pterygota</taxon>
        <taxon>Neoptera</taxon>
        <taxon>Polyneoptera</taxon>
        <taxon>Phasmatodea</taxon>
        <taxon>Timematodea</taxon>
        <taxon>Timematoidea</taxon>
        <taxon>Timematidae</taxon>
        <taxon>Timema</taxon>
    </lineage>
</organism>
<sequence>MSHKGLSIDAERTKGMDQEIRELVAPHESHKSTASRVLLGYDPIQPINLEWEIFSTKWEEDSGQYPHGRWERSWTELKIAHEAVAKRYNQTRYPVPYKVGDKVVHRIHQPSKAADGIAAKLCYKWSKPTVIEGFLTPVTVQLKDPKTDPPTRKACVFEDVQKD</sequence>
<dbReference type="AlphaFoldDB" id="A0A7R9K0S0"/>
<name>A0A7R9K0S0_TIMGE</name>
<protein>
    <submittedName>
        <fullName evidence="1">Uncharacterized protein</fullName>
    </submittedName>
</protein>
<accession>A0A7R9K0S0</accession>
<reference evidence="1" key="1">
    <citation type="submission" date="2020-11" db="EMBL/GenBank/DDBJ databases">
        <authorList>
            <person name="Tran Van P."/>
        </authorList>
    </citation>
    <scope>NUCLEOTIDE SEQUENCE</scope>
</reference>
<dbReference type="EMBL" id="OE841860">
    <property type="protein sequence ID" value="CAD7597506.1"/>
    <property type="molecule type" value="Genomic_DNA"/>
</dbReference>